<dbReference type="GO" id="GO:0008081">
    <property type="term" value="F:phosphoric diester hydrolase activity"/>
    <property type="evidence" value="ECO:0007669"/>
    <property type="project" value="InterPro"/>
</dbReference>
<reference evidence="1" key="1">
    <citation type="submission" date="2019-06" db="EMBL/GenBank/DDBJ databases">
        <authorList>
            <consortium name="Wellcome Sanger Institute Data Sharing"/>
        </authorList>
    </citation>
    <scope>NUCLEOTIDE SEQUENCE [LARGE SCALE GENOMIC DNA]</scope>
</reference>
<protein>
    <recommendedName>
        <fullName evidence="3">Phosphatidylinositol-specific phospholipase C X domain-containing protein</fullName>
    </recommendedName>
</protein>
<gene>
    <name evidence="1" type="primary">LOC115439491</name>
</gene>
<dbReference type="AlphaFoldDB" id="A0A673AM66"/>
<proteinExistence type="predicted"/>
<dbReference type="Proteomes" id="UP000472271">
    <property type="component" value="Chromosome 19"/>
</dbReference>
<accession>A0A673AM66</accession>
<dbReference type="PROSITE" id="PS50007">
    <property type="entry name" value="PIPLC_X_DOMAIN"/>
    <property type="match status" value="1"/>
</dbReference>
<keyword evidence="2" id="KW-1185">Reference proteome</keyword>
<dbReference type="Ensembl" id="ENSSORT00005031305.1">
    <property type="protein sequence ID" value="ENSSORP00005030451.1"/>
    <property type="gene ID" value="ENSSORG00005014521.1"/>
</dbReference>
<dbReference type="PANTHER" id="PTHR13593:SF24">
    <property type="entry name" value="PI-PLC X DOMAIN-CONTAINING PROTEIN 1"/>
    <property type="match status" value="1"/>
</dbReference>
<evidence type="ECO:0000313" key="2">
    <source>
        <dbReference type="Proteomes" id="UP000472271"/>
    </source>
</evidence>
<dbReference type="InParanoid" id="A0A673AM66"/>
<reference evidence="1" key="2">
    <citation type="submission" date="2025-08" db="UniProtKB">
        <authorList>
            <consortium name="Ensembl"/>
        </authorList>
    </citation>
    <scope>IDENTIFICATION</scope>
</reference>
<dbReference type="InterPro" id="IPR017946">
    <property type="entry name" value="PLC-like_Pdiesterase_TIM-brl"/>
</dbReference>
<dbReference type="GO" id="GO:0006629">
    <property type="term" value="P:lipid metabolic process"/>
    <property type="evidence" value="ECO:0007669"/>
    <property type="project" value="InterPro"/>
</dbReference>
<dbReference type="SUPFAM" id="SSF51695">
    <property type="entry name" value="PLC-like phosphodiesterases"/>
    <property type="match status" value="1"/>
</dbReference>
<sequence length="286" mass="32498">PSSVQSGTSAVRHGSHDTMSYDLDINSAIIGPTILTKFGKIRWVRKIVKKWGTTQEVNVTEQLDAGVRFLDLRVAHKPDDPDPTRTYFYHGLYTVTDVESALRDINIWAENHSTEILILALSHFKGFNRTVHNHLISFIKGLFGQKLILKTDIPTLNRCWDLQRNVIVSYDADAEVRTHPELRGKIPYYYGDTMDPAKVKKQLSKDLKTAPSNKFFACGLNLTLPENASALKYILRWKSLFVVTLKNLPQLVMWVQRQAQITDLNIVASDFVTQANFISTIIQLNT</sequence>
<evidence type="ECO:0008006" key="3">
    <source>
        <dbReference type="Google" id="ProtNLM"/>
    </source>
</evidence>
<dbReference type="InterPro" id="IPR051057">
    <property type="entry name" value="PI-PLC_domain"/>
</dbReference>
<dbReference type="Gene3D" id="3.20.20.190">
    <property type="entry name" value="Phosphatidylinositol (PI) phosphodiesterase"/>
    <property type="match status" value="1"/>
</dbReference>
<dbReference type="PANTHER" id="PTHR13593">
    <property type="match status" value="1"/>
</dbReference>
<name>A0A673AM66_9TELE</name>
<evidence type="ECO:0000313" key="1">
    <source>
        <dbReference type="Ensembl" id="ENSSORP00005030451.1"/>
    </source>
</evidence>
<organism evidence="1 2">
    <name type="scientific">Sphaeramia orbicularis</name>
    <name type="common">orbiculate cardinalfish</name>
    <dbReference type="NCBI Taxonomy" id="375764"/>
    <lineage>
        <taxon>Eukaryota</taxon>
        <taxon>Metazoa</taxon>
        <taxon>Chordata</taxon>
        <taxon>Craniata</taxon>
        <taxon>Vertebrata</taxon>
        <taxon>Euteleostomi</taxon>
        <taxon>Actinopterygii</taxon>
        <taxon>Neopterygii</taxon>
        <taxon>Teleostei</taxon>
        <taxon>Neoteleostei</taxon>
        <taxon>Acanthomorphata</taxon>
        <taxon>Gobiaria</taxon>
        <taxon>Kurtiformes</taxon>
        <taxon>Apogonoidei</taxon>
        <taxon>Apogonidae</taxon>
        <taxon>Apogoninae</taxon>
        <taxon>Sphaeramia</taxon>
    </lineage>
</organism>
<reference evidence="1" key="3">
    <citation type="submission" date="2025-09" db="UniProtKB">
        <authorList>
            <consortium name="Ensembl"/>
        </authorList>
    </citation>
    <scope>IDENTIFICATION</scope>
</reference>
<dbReference type="Pfam" id="PF26146">
    <property type="entry name" value="PI-PLC_X"/>
    <property type="match status" value="1"/>
</dbReference>